<dbReference type="RefSeq" id="WP_335963541.1">
    <property type="nucleotide sequence ID" value="NZ_JAXBLX010000054.1"/>
</dbReference>
<evidence type="ECO:0000313" key="1">
    <source>
        <dbReference type="EMBL" id="MFC0471822.1"/>
    </source>
</evidence>
<protein>
    <recommendedName>
        <fullName evidence="3">N-acetyltransferase domain-containing protein</fullName>
    </recommendedName>
</protein>
<dbReference type="EMBL" id="JBHLUX010000037">
    <property type="protein sequence ID" value="MFC0471822.1"/>
    <property type="molecule type" value="Genomic_DNA"/>
</dbReference>
<evidence type="ECO:0008006" key="3">
    <source>
        <dbReference type="Google" id="ProtNLM"/>
    </source>
</evidence>
<proteinExistence type="predicted"/>
<dbReference type="Proteomes" id="UP001589838">
    <property type="component" value="Unassembled WGS sequence"/>
</dbReference>
<comment type="caution">
    <text evidence="1">The sequence shown here is derived from an EMBL/GenBank/DDBJ whole genome shotgun (WGS) entry which is preliminary data.</text>
</comment>
<dbReference type="Gene3D" id="3.40.630.30">
    <property type="match status" value="1"/>
</dbReference>
<sequence length="152" mass="17868">MKHDTNLGPTTTNDMNGYCDHNLFNRIAARYSDLFNVPVEAQLTTRLFRNTEDTILYTCENDLIELELQFDYDEYDKLTNKDIPTIYICWFSVKQKSQGIGTKAITILIEELHPSPFNKIRISARQNSFDFWTKLGFKQAYPASYHEMFLYL</sequence>
<accession>A0ABV6KER5</accession>
<dbReference type="SUPFAM" id="SSF55729">
    <property type="entry name" value="Acyl-CoA N-acyltransferases (Nat)"/>
    <property type="match status" value="1"/>
</dbReference>
<reference evidence="1 2" key="1">
    <citation type="submission" date="2024-09" db="EMBL/GenBank/DDBJ databases">
        <authorList>
            <person name="Sun Q."/>
            <person name="Mori K."/>
        </authorList>
    </citation>
    <scope>NUCLEOTIDE SEQUENCE [LARGE SCALE GENOMIC DNA]</scope>
    <source>
        <strain evidence="1 2">NCAIM B.02610</strain>
    </source>
</reference>
<organism evidence="1 2">
    <name type="scientific">Halalkalibacter kiskunsagensis</name>
    <dbReference type="NCBI Taxonomy" id="1548599"/>
    <lineage>
        <taxon>Bacteria</taxon>
        <taxon>Bacillati</taxon>
        <taxon>Bacillota</taxon>
        <taxon>Bacilli</taxon>
        <taxon>Bacillales</taxon>
        <taxon>Bacillaceae</taxon>
        <taxon>Halalkalibacter</taxon>
    </lineage>
</organism>
<evidence type="ECO:0000313" key="2">
    <source>
        <dbReference type="Proteomes" id="UP001589838"/>
    </source>
</evidence>
<keyword evidence="2" id="KW-1185">Reference proteome</keyword>
<name>A0ABV6KER5_9BACI</name>
<gene>
    <name evidence="1" type="ORF">ACFFHM_15285</name>
</gene>
<dbReference type="InterPro" id="IPR016181">
    <property type="entry name" value="Acyl_CoA_acyltransferase"/>
</dbReference>